<name>A0A7K0EQT1_9BACT</name>
<comment type="caution">
    <text evidence="8">The sequence shown here is derived from an EMBL/GenBank/DDBJ whole genome shotgun (WGS) entry which is preliminary data.</text>
</comment>
<dbReference type="CDD" id="cd06171">
    <property type="entry name" value="Sigma70_r4"/>
    <property type="match status" value="1"/>
</dbReference>
<evidence type="ECO:0000256" key="2">
    <source>
        <dbReference type="ARBA" id="ARBA00023015"/>
    </source>
</evidence>
<dbReference type="GO" id="GO:0003677">
    <property type="term" value="F:DNA binding"/>
    <property type="evidence" value="ECO:0007669"/>
    <property type="project" value="InterPro"/>
</dbReference>
<dbReference type="GO" id="GO:0006352">
    <property type="term" value="P:DNA-templated transcription initiation"/>
    <property type="evidence" value="ECO:0007669"/>
    <property type="project" value="InterPro"/>
</dbReference>
<keyword evidence="5" id="KW-0472">Membrane</keyword>
<comment type="similarity">
    <text evidence="1">Belongs to the sigma-70 factor family. ECF subfamily.</text>
</comment>
<evidence type="ECO:0000256" key="5">
    <source>
        <dbReference type="SAM" id="Phobius"/>
    </source>
</evidence>
<dbReference type="InterPro" id="IPR036388">
    <property type="entry name" value="WH-like_DNA-bd_sf"/>
</dbReference>
<dbReference type="Gene3D" id="1.10.10.10">
    <property type="entry name" value="Winged helix-like DNA-binding domain superfamily/Winged helix DNA-binding domain"/>
    <property type="match status" value="1"/>
</dbReference>
<dbReference type="SUPFAM" id="SSF88946">
    <property type="entry name" value="Sigma2 domain of RNA polymerase sigma factors"/>
    <property type="match status" value="1"/>
</dbReference>
<dbReference type="PANTHER" id="PTHR43133:SF46">
    <property type="entry name" value="RNA POLYMERASE SIGMA-70 FACTOR ECF SUBFAMILY"/>
    <property type="match status" value="1"/>
</dbReference>
<keyword evidence="2" id="KW-0805">Transcription regulation</keyword>
<evidence type="ECO:0000259" key="6">
    <source>
        <dbReference type="Pfam" id="PF04542"/>
    </source>
</evidence>
<keyword evidence="5" id="KW-1133">Transmembrane helix</keyword>
<dbReference type="OrthoDB" id="9150024at2"/>
<gene>
    <name evidence="8" type="ORF">GJJ30_21605</name>
</gene>
<evidence type="ECO:0000313" key="9">
    <source>
        <dbReference type="Proteomes" id="UP000441754"/>
    </source>
</evidence>
<evidence type="ECO:0000256" key="4">
    <source>
        <dbReference type="ARBA" id="ARBA00023163"/>
    </source>
</evidence>
<feature type="domain" description="RNA polymerase sigma-70 region 2" evidence="6">
    <location>
        <begin position="67"/>
        <end position="128"/>
    </location>
</feature>
<keyword evidence="3" id="KW-0731">Sigma factor</keyword>
<evidence type="ECO:0000313" key="8">
    <source>
        <dbReference type="EMBL" id="MRS63911.1"/>
    </source>
</evidence>
<dbReference type="Gene3D" id="1.10.1740.10">
    <property type="match status" value="1"/>
</dbReference>
<sequence length="233" mass="27787">MVEPIKILSINVNFTVIAFLLSPSMIFLHLWWYKQQVLLAQFSSHTDDSILWQHFRVGNEAAYTELTRRYYRKLIHYGRKFTPNVQLVEDSLQDVLVHLWLHRRTLNDTPSVKFYLLKSFRNQLFKTLKTNLDRIELDSRFDELQPEFSSEEVYIQQETDQSFRTKVGELLAQLPERQREVIYLRFFQGLRPEEIAELLTIKPQSVSNILQRALANLRENWPISLFIALLLLF</sequence>
<evidence type="ECO:0000259" key="7">
    <source>
        <dbReference type="Pfam" id="PF08281"/>
    </source>
</evidence>
<keyword evidence="4" id="KW-0804">Transcription</keyword>
<organism evidence="8 9">
    <name type="scientific">Larkinella terrae</name>
    <dbReference type="NCBI Taxonomy" id="2025311"/>
    <lineage>
        <taxon>Bacteria</taxon>
        <taxon>Pseudomonadati</taxon>
        <taxon>Bacteroidota</taxon>
        <taxon>Cytophagia</taxon>
        <taxon>Cytophagales</taxon>
        <taxon>Spirosomataceae</taxon>
        <taxon>Larkinella</taxon>
    </lineage>
</organism>
<dbReference type="InterPro" id="IPR007627">
    <property type="entry name" value="RNA_pol_sigma70_r2"/>
</dbReference>
<protein>
    <submittedName>
        <fullName evidence="8">Sigma-70 family RNA polymerase sigma factor</fullName>
    </submittedName>
</protein>
<dbReference type="EMBL" id="WJXZ01000013">
    <property type="protein sequence ID" value="MRS63911.1"/>
    <property type="molecule type" value="Genomic_DNA"/>
</dbReference>
<dbReference type="SUPFAM" id="SSF88659">
    <property type="entry name" value="Sigma3 and sigma4 domains of RNA polymerase sigma factors"/>
    <property type="match status" value="1"/>
</dbReference>
<evidence type="ECO:0000256" key="1">
    <source>
        <dbReference type="ARBA" id="ARBA00010641"/>
    </source>
</evidence>
<accession>A0A7K0EQT1</accession>
<dbReference type="InterPro" id="IPR013249">
    <property type="entry name" value="RNA_pol_sigma70_r4_t2"/>
</dbReference>
<dbReference type="PANTHER" id="PTHR43133">
    <property type="entry name" value="RNA POLYMERASE ECF-TYPE SIGMA FACTO"/>
    <property type="match status" value="1"/>
</dbReference>
<dbReference type="Pfam" id="PF08281">
    <property type="entry name" value="Sigma70_r4_2"/>
    <property type="match status" value="1"/>
</dbReference>
<dbReference type="InterPro" id="IPR014284">
    <property type="entry name" value="RNA_pol_sigma-70_dom"/>
</dbReference>
<dbReference type="InterPro" id="IPR013325">
    <property type="entry name" value="RNA_pol_sigma_r2"/>
</dbReference>
<keyword evidence="9" id="KW-1185">Reference proteome</keyword>
<dbReference type="Proteomes" id="UP000441754">
    <property type="component" value="Unassembled WGS sequence"/>
</dbReference>
<evidence type="ECO:0000256" key="3">
    <source>
        <dbReference type="ARBA" id="ARBA00023082"/>
    </source>
</evidence>
<dbReference type="AlphaFoldDB" id="A0A7K0EQT1"/>
<keyword evidence="5" id="KW-0812">Transmembrane</keyword>
<dbReference type="Pfam" id="PF04542">
    <property type="entry name" value="Sigma70_r2"/>
    <property type="match status" value="1"/>
</dbReference>
<dbReference type="NCBIfam" id="TIGR02937">
    <property type="entry name" value="sigma70-ECF"/>
    <property type="match status" value="1"/>
</dbReference>
<dbReference type="GO" id="GO:0016987">
    <property type="term" value="F:sigma factor activity"/>
    <property type="evidence" value="ECO:0007669"/>
    <property type="project" value="UniProtKB-KW"/>
</dbReference>
<proteinExistence type="inferred from homology"/>
<dbReference type="InterPro" id="IPR013324">
    <property type="entry name" value="RNA_pol_sigma_r3/r4-like"/>
</dbReference>
<feature type="domain" description="RNA polymerase sigma factor 70 region 4 type 2" evidence="7">
    <location>
        <begin position="166"/>
        <end position="217"/>
    </location>
</feature>
<reference evidence="8 9" key="1">
    <citation type="journal article" date="2018" name="Antonie Van Leeuwenhoek">
        <title>Larkinella terrae sp. nov., isolated from soil on Jeju Island, South Korea.</title>
        <authorList>
            <person name="Ten L.N."/>
            <person name="Jeon J."/>
            <person name="Park S.J."/>
            <person name="Park S."/>
            <person name="Lee S.Y."/>
            <person name="Kim M.K."/>
            <person name="Jung H.Y."/>
        </authorList>
    </citation>
    <scope>NUCLEOTIDE SEQUENCE [LARGE SCALE GENOMIC DNA]</scope>
    <source>
        <strain evidence="8 9">KCTC 52001</strain>
    </source>
</reference>
<dbReference type="InterPro" id="IPR039425">
    <property type="entry name" value="RNA_pol_sigma-70-like"/>
</dbReference>
<feature type="transmembrane region" description="Helical" evidence="5">
    <location>
        <begin position="12"/>
        <end position="33"/>
    </location>
</feature>